<sequence>MTYKQLEELKKDIYLLKVKTIEKNKAKTIKNRETIESIIQYQTQRIIDNYQLLKYHLGIKEESHITKFFIQDVEDIIQKIENKNTNDN</sequence>
<reference evidence="1 2" key="1">
    <citation type="submission" date="2017-06" db="EMBL/GenBank/DDBJ databases">
        <authorList>
            <person name="Kim H.J."/>
            <person name="Triplett B.A."/>
        </authorList>
    </citation>
    <scope>NUCLEOTIDE SEQUENCE [LARGE SCALE GENOMIC DNA]</scope>
    <source>
        <strain evidence="1 2">DSM 29150</strain>
    </source>
</reference>
<organism evidence="1 2">
    <name type="scientific">Lutibacter agarilyticus</name>
    <dbReference type="NCBI Taxonomy" id="1109740"/>
    <lineage>
        <taxon>Bacteria</taxon>
        <taxon>Pseudomonadati</taxon>
        <taxon>Bacteroidota</taxon>
        <taxon>Flavobacteriia</taxon>
        <taxon>Flavobacteriales</taxon>
        <taxon>Flavobacteriaceae</taxon>
        <taxon>Lutibacter</taxon>
    </lineage>
</organism>
<protein>
    <submittedName>
        <fullName evidence="1">Uncharacterized protein</fullName>
    </submittedName>
</protein>
<dbReference type="Proteomes" id="UP000198384">
    <property type="component" value="Unassembled WGS sequence"/>
</dbReference>
<dbReference type="RefSeq" id="WP_089381982.1">
    <property type="nucleotide sequence ID" value="NZ_FZNT01000006.1"/>
</dbReference>
<evidence type="ECO:0000313" key="1">
    <source>
        <dbReference type="EMBL" id="SNR60940.1"/>
    </source>
</evidence>
<keyword evidence="2" id="KW-1185">Reference proteome</keyword>
<dbReference type="OrthoDB" id="9983301at2"/>
<gene>
    <name evidence="1" type="ORF">SAMN06265371_106228</name>
</gene>
<proteinExistence type="predicted"/>
<dbReference type="AlphaFoldDB" id="A0A238XQF4"/>
<accession>A0A238XQF4</accession>
<name>A0A238XQF4_9FLAO</name>
<evidence type="ECO:0000313" key="2">
    <source>
        <dbReference type="Proteomes" id="UP000198384"/>
    </source>
</evidence>
<dbReference type="EMBL" id="FZNT01000006">
    <property type="protein sequence ID" value="SNR60940.1"/>
    <property type="molecule type" value="Genomic_DNA"/>
</dbReference>